<dbReference type="Proteomes" id="UP000234474">
    <property type="component" value="Unassembled WGS sequence"/>
</dbReference>
<proteinExistence type="predicted"/>
<evidence type="ECO:0000313" key="2">
    <source>
        <dbReference type="EMBL" id="PKX91204.1"/>
    </source>
</evidence>
<gene>
    <name evidence="2" type="ORF">P174DRAFT_285800</name>
</gene>
<evidence type="ECO:0008006" key="4">
    <source>
        <dbReference type="Google" id="ProtNLM"/>
    </source>
</evidence>
<dbReference type="RefSeq" id="XP_024679799.1">
    <property type="nucleotide sequence ID" value="XM_024821563.1"/>
</dbReference>
<comment type="caution">
    <text evidence="2">The sequence shown here is derived from an EMBL/GenBank/DDBJ whole genome shotgun (WGS) entry which is preliminary data.</text>
</comment>
<evidence type="ECO:0000256" key="1">
    <source>
        <dbReference type="SAM" id="SignalP"/>
    </source>
</evidence>
<evidence type="ECO:0000313" key="3">
    <source>
        <dbReference type="Proteomes" id="UP000234474"/>
    </source>
</evidence>
<sequence length="75" mass="8507">MRSNNPICLSLTTTMLLVMWPLRSLRGFPSLLGVSVSRIERKGVLFPWIIGLCISSQTDSKRLLLFSLACCYFRV</sequence>
<reference evidence="3" key="1">
    <citation type="journal article" date="2018" name="Proc. Natl. Acad. Sci. U.S.A.">
        <title>Linking secondary metabolites to gene clusters through genome sequencing of six diverse Aspergillus species.</title>
        <authorList>
            <person name="Kaerboelling I."/>
            <person name="Vesth T.C."/>
            <person name="Frisvad J.C."/>
            <person name="Nybo J.L."/>
            <person name="Theobald S."/>
            <person name="Kuo A."/>
            <person name="Bowyer P."/>
            <person name="Matsuda Y."/>
            <person name="Mondo S."/>
            <person name="Lyhne E.K."/>
            <person name="Kogle M.E."/>
            <person name="Clum A."/>
            <person name="Lipzen A."/>
            <person name="Salamov A."/>
            <person name="Ngan C.Y."/>
            <person name="Daum C."/>
            <person name="Chiniquy J."/>
            <person name="Barry K."/>
            <person name="LaButti K."/>
            <person name="Haridas S."/>
            <person name="Simmons B.A."/>
            <person name="Magnuson J.K."/>
            <person name="Mortensen U.H."/>
            <person name="Larsen T.O."/>
            <person name="Grigoriev I.V."/>
            <person name="Baker S.E."/>
            <person name="Andersen M.R."/>
        </authorList>
    </citation>
    <scope>NUCLEOTIDE SEQUENCE [LARGE SCALE GENOMIC DNA]</scope>
    <source>
        <strain evidence="3">IBT 16806</strain>
    </source>
</reference>
<organism evidence="2 3">
    <name type="scientific">Aspergillus novofumigatus (strain IBT 16806)</name>
    <dbReference type="NCBI Taxonomy" id="1392255"/>
    <lineage>
        <taxon>Eukaryota</taxon>
        <taxon>Fungi</taxon>
        <taxon>Dikarya</taxon>
        <taxon>Ascomycota</taxon>
        <taxon>Pezizomycotina</taxon>
        <taxon>Eurotiomycetes</taxon>
        <taxon>Eurotiomycetidae</taxon>
        <taxon>Eurotiales</taxon>
        <taxon>Aspergillaceae</taxon>
        <taxon>Aspergillus</taxon>
        <taxon>Aspergillus subgen. Fumigati</taxon>
    </lineage>
</organism>
<accession>A0A2I1C0P0</accession>
<dbReference type="AlphaFoldDB" id="A0A2I1C0P0"/>
<protein>
    <recommendedName>
        <fullName evidence="4">Secreted protein</fullName>
    </recommendedName>
</protein>
<feature type="signal peptide" evidence="1">
    <location>
        <begin position="1"/>
        <end position="27"/>
    </location>
</feature>
<dbReference type="EMBL" id="MSZS01000007">
    <property type="protein sequence ID" value="PKX91204.1"/>
    <property type="molecule type" value="Genomic_DNA"/>
</dbReference>
<dbReference type="VEuPathDB" id="FungiDB:P174DRAFT_285800"/>
<name>A0A2I1C0P0_ASPN1</name>
<keyword evidence="3" id="KW-1185">Reference proteome</keyword>
<keyword evidence="1" id="KW-0732">Signal</keyword>
<dbReference type="GeneID" id="36528889"/>
<feature type="chain" id="PRO_5014136334" description="Secreted protein" evidence="1">
    <location>
        <begin position="28"/>
        <end position="75"/>
    </location>
</feature>